<dbReference type="HOGENOM" id="CLU_012619_0_0_1"/>
<accession>W2RZL4</accession>
<dbReference type="eggNOG" id="ENOG502T8AM">
    <property type="taxonomic scope" value="Eukaryota"/>
</dbReference>
<feature type="region of interest" description="Disordered" evidence="1">
    <location>
        <begin position="539"/>
        <end position="579"/>
    </location>
</feature>
<feature type="compositionally biased region" description="Basic and acidic residues" evidence="1">
    <location>
        <begin position="356"/>
        <end position="370"/>
    </location>
</feature>
<organism evidence="2 3">
    <name type="scientific">Cyphellophora europaea (strain CBS 101466)</name>
    <name type="common">Phialophora europaea</name>
    <dbReference type="NCBI Taxonomy" id="1220924"/>
    <lineage>
        <taxon>Eukaryota</taxon>
        <taxon>Fungi</taxon>
        <taxon>Dikarya</taxon>
        <taxon>Ascomycota</taxon>
        <taxon>Pezizomycotina</taxon>
        <taxon>Eurotiomycetes</taxon>
        <taxon>Chaetothyriomycetidae</taxon>
        <taxon>Chaetothyriales</taxon>
        <taxon>Cyphellophoraceae</taxon>
        <taxon>Cyphellophora</taxon>
    </lineage>
</organism>
<proteinExistence type="predicted"/>
<reference evidence="2 3" key="1">
    <citation type="submission" date="2013-03" db="EMBL/GenBank/DDBJ databases">
        <title>The Genome Sequence of Phialophora europaea CBS 101466.</title>
        <authorList>
            <consortium name="The Broad Institute Genomics Platform"/>
            <person name="Cuomo C."/>
            <person name="de Hoog S."/>
            <person name="Gorbushina A."/>
            <person name="Walker B."/>
            <person name="Young S.K."/>
            <person name="Zeng Q."/>
            <person name="Gargeya S."/>
            <person name="Fitzgerald M."/>
            <person name="Haas B."/>
            <person name="Abouelleil A."/>
            <person name="Allen A.W."/>
            <person name="Alvarado L."/>
            <person name="Arachchi H.M."/>
            <person name="Berlin A.M."/>
            <person name="Chapman S.B."/>
            <person name="Gainer-Dewar J."/>
            <person name="Goldberg J."/>
            <person name="Griggs A."/>
            <person name="Gujja S."/>
            <person name="Hansen M."/>
            <person name="Howarth C."/>
            <person name="Imamovic A."/>
            <person name="Ireland A."/>
            <person name="Larimer J."/>
            <person name="McCowan C."/>
            <person name="Murphy C."/>
            <person name="Pearson M."/>
            <person name="Poon T.W."/>
            <person name="Priest M."/>
            <person name="Roberts A."/>
            <person name="Saif S."/>
            <person name="Shea T."/>
            <person name="Sisk P."/>
            <person name="Sykes S."/>
            <person name="Wortman J."/>
            <person name="Nusbaum C."/>
            <person name="Birren B."/>
        </authorList>
    </citation>
    <scope>NUCLEOTIDE SEQUENCE [LARGE SCALE GENOMIC DNA]</scope>
    <source>
        <strain evidence="2 3">CBS 101466</strain>
    </source>
</reference>
<keyword evidence="3" id="KW-1185">Reference proteome</keyword>
<feature type="region of interest" description="Disordered" evidence="1">
    <location>
        <begin position="1"/>
        <end position="103"/>
    </location>
</feature>
<feature type="compositionally biased region" description="Polar residues" evidence="1">
    <location>
        <begin position="550"/>
        <end position="563"/>
    </location>
</feature>
<dbReference type="AlphaFoldDB" id="W2RZL4"/>
<dbReference type="VEuPathDB" id="FungiDB:HMPREF1541_03727"/>
<feature type="compositionally biased region" description="Polar residues" evidence="1">
    <location>
        <begin position="817"/>
        <end position="833"/>
    </location>
</feature>
<feature type="region of interest" description="Disordered" evidence="1">
    <location>
        <begin position="164"/>
        <end position="219"/>
    </location>
</feature>
<dbReference type="EMBL" id="KB822719">
    <property type="protein sequence ID" value="ETN41790.1"/>
    <property type="molecule type" value="Genomic_DNA"/>
</dbReference>
<feature type="compositionally biased region" description="Polar residues" evidence="1">
    <location>
        <begin position="42"/>
        <end position="57"/>
    </location>
</feature>
<dbReference type="InParanoid" id="W2RZL4"/>
<feature type="region of interest" description="Disordered" evidence="1">
    <location>
        <begin position="601"/>
        <end position="766"/>
    </location>
</feature>
<feature type="region of interest" description="Disordered" evidence="1">
    <location>
        <begin position="801"/>
        <end position="903"/>
    </location>
</feature>
<feature type="compositionally biased region" description="Polar residues" evidence="1">
    <location>
        <begin position="501"/>
        <end position="526"/>
    </location>
</feature>
<feature type="compositionally biased region" description="Polar residues" evidence="1">
    <location>
        <begin position="179"/>
        <end position="201"/>
    </location>
</feature>
<feature type="compositionally biased region" description="Polar residues" evidence="1">
    <location>
        <begin position="866"/>
        <end position="881"/>
    </location>
</feature>
<feature type="compositionally biased region" description="Basic and acidic residues" evidence="1">
    <location>
        <begin position="725"/>
        <end position="739"/>
    </location>
</feature>
<sequence>MKKLWNRARSRTRRQSESRPNTIKSSQSREHLATPPVPALPRTSQSTQRPTDASNGSRIRPVLVAVSKPGVPTSRPGTAGSLQNAVSRAADSTSQEFVRGHTRTKSPRYVDIFSASTARSFTSAYNEDIAERNLDTIVARAEQHPAYVPTSKYQEEVALRNSYHSSEAPRLSGDRNHRSWISSGTESGPSMGHTPQHSWSSKHPENGRPLPGSEPAATVSREPGLAFENDSFIDAHASDQPSMPLSNQAGVPSIAVNSALTNYHLSKSEVSQPRHSEQVPTRSSSRMSAASSQTPVINLMHRTIMDLTGESDGDVEDSSTKDPGTPHQEVERRAKMVLDAPPRKQQQTRLNSGEESLPKDLQERKPEHVSPEPVQVVAQMSQEHEPGRNSQPSGFSTISTLASFAPAATSNKTPQVAPKVEHVATQLAQSATANRLSTVAETESETDDGRYHSVLETPPKPNEKSSVAATDGVDDIFVSQMKPTEQQPAKTRALPEPALTAPQSTPRNIHTSPESLHSSDFTNPSTAFGVRTRDFAIIPTKGPSRADHGANTSAKVTKANATTSEDESRVPDVPGVNSGPLYSFDEDAFRRKQEQARAALVKLQKSLNEDFLPPPREQPSSRPNRMNGVGQRRVPNSWAVSDPHGPVAPSSIFTKHREQTLGGADAGDSTSSKVAPAPSVHTQVTRPRVTAQDSGSSSSTVRPVGRGAGRQPLQQSQPTVQSRARSADQKGKGRERDIDTALYELQRTAEEIAGPPRAASAHGRGAVPSLYERRAGSAGGATEKVTHSYVLGQQELKRPYALPNNHGAVPPSPGEVSLSNFPLTPRQSHSASAAPNVPSGARNYGHQFHEGVGERDFAARLKRRSSNSSQASRLTSTSQYSIPFHMIPERGSSMRDSLVREVE</sequence>
<gene>
    <name evidence="2" type="ORF">HMPREF1541_03727</name>
</gene>
<feature type="region of interest" description="Disordered" evidence="1">
    <location>
        <begin position="309"/>
        <end position="399"/>
    </location>
</feature>
<evidence type="ECO:0000313" key="2">
    <source>
        <dbReference type="EMBL" id="ETN41790.1"/>
    </source>
</evidence>
<feature type="compositionally biased region" description="Polar residues" evidence="1">
    <location>
        <begin position="680"/>
        <end position="701"/>
    </location>
</feature>
<feature type="compositionally biased region" description="Polar residues" evidence="1">
    <location>
        <begin position="388"/>
        <end position="399"/>
    </location>
</feature>
<dbReference type="RefSeq" id="XP_008716299.1">
    <property type="nucleotide sequence ID" value="XM_008718077.1"/>
</dbReference>
<feature type="compositionally biased region" description="Polar residues" evidence="1">
    <location>
        <begin position="428"/>
        <end position="441"/>
    </location>
</feature>
<name>W2RZL4_CYPE1</name>
<dbReference type="GeneID" id="19971066"/>
<dbReference type="OrthoDB" id="4158554at2759"/>
<evidence type="ECO:0000313" key="3">
    <source>
        <dbReference type="Proteomes" id="UP000030752"/>
    </source>
</evidence>
<feature type="compositionally biased region" description="Polar residues" evidence="1">
    <location>
        <begin position="712"/>
        <end position="724"/>
    </location>
</feature>
<evidence type="ECO:0000256" key="1">
    <source>
        <dbReference type="SAM" id="MobiDB-lite"/>
    </source>
</evidence>
<feature type="compositionally biased region" description="Low complexity" evidence="1">
    <location>
        <begin position="282"/>
        <end position="292"/>
    </location>
</feature>
<feature type="compositionally biased region" description="Basic residues" evidence="1">
    <location>
        <begin position="1"/>
        <end position="13"/>
    </location>
</feature>
<protein>
    <submittedName>
        <fullName evidence="2">Uncharacterized protein</fullName>
    </submittedName>
</protein>
<feature type="region of interest" description="Disordered" evidence="1">
    <location>
        <begin position="428"/>
        <end position="527"/>
    </location>
</feature>
<feature type="compositionally biased region" description="Polar residues" evidence="1">
    <location>
        <begin position="344"/>
        <end position="354"/>
    </location>
</feature>
<feature type="region of interest" description="Disordered" evidence="1">
    <location>
        <begin position="266"/>
        <end position="295"/>
    </location>
</feature>
<dbReference type="Proteomes" id="UP000030752">
    <property type="component" value="Unassembled WGS sequence"/>
</dbReference>
<feature type="compositionally biased region" description="Basic and acidic residues" evidence="1">
    <location>
        <begin position="847"/>
        <end position="859"/>
    </location>
</feature>
<feature type="compositionally biased region" description="Polar residues" evidence="1">
    <location>
        <begin position="80"/>
        <end position="96"/>
    </location>
</feature>